<accession>A0A024GL25</accession>
<dbReference type="EMBL" id="CAIX01000168">
    <property type="protein sequence ID" value="CCI47394.1"/>
    <property type="molecule type" value="Genomic_DNA"/>
</dbReference>
<dbReference type="GO" id="GO:0005524">
    <property type="term" value="F:ATP binding"/>
    <property type="evidence" value="ECO:0007669"/>
    <property type="project" value="InterPro"/>
</dbReference>
<dbReference type="CDD" id="cd03272">
    <property type="entry name" value="ABC_SMC3_euk"/>
    <property type="match status" value="1"/>
</dbReference>
<evidence type="ECO:0000313" key="12">
    <source>
        <dbReference type="Proteomes" id="UP000053237"/>
    </source>
</evidence>
<dbReference type="InterPro" id="IPR010935">
    <property type="entry name" value="SMC_hinge"/>
</dbReference>
<dbReference type="SMART" id="SM00968">
    <property type="entry name" value="SMC_hinge"/>
    <property type="match status" value="1"/>
</dbReference>
<dbReference type="InParanoid" id="A0A024GL25"/>
<dbReference type="GO" id="GO:0005634">
    <property type="term" value="C:nucleus"/>
    <property type="evidence" value="ECO:0007669"/>
    <property type="project" value="UniProtKB-SubCell"/>
</dbReference>
<dbReference type="Gene3D" id="3.40.50.300">
    <property type="entry name" value="P-loop containing nucleotide triphosphate hydrolases"/>
    <property type="match status" value="2"/>
</dbReference>
<feature type="coiled-coil region" evidence="9">
    <location>
        <begin position="187"/>
        <end position="253"/>
    </location>
</feature>
<evidence type="ECO:0000256" key="9">
    <source>
        <dbReference type="SAM" id="Coils"/>
    </source>
</evidence>
<dbReference type="GO" id="GO:0051301">
    <property type="term" value="P:cell division"/>
    <property type="evidence" value="ECO:0007669"/>
    <property type="project" value="UniProtKB-KW"/>
</dbReference>
<dbReference type="InterPro" id="IPR003395">
    <property type="entry name" value="RecF/RecN/SMC_N"/>
</dbReference>
<dbReference type="FunFam" id="3.40.50.300:FF:000424">
    <property type="entry name" value="Structural maintenance of chromosomes 3"/>
    <property type="match status" value="1"/>
</dbReference>
<dbReference type="GO" id="GO:0051276">
    <property type="term" value="P:chromosome organization"/>
    <property type="evidence" value="ECO:0007669"/>
    <property type="project" value="InterPro"/>
</dbReference>
<dbReference type="InterPro" id="IPR036277">
    <property type="entry name" value="SMC_hinge_sf"/>
</dbReference>
<keyword evidence="6 8" id="KW-0539">Nucleus</keyword>
<dbReference type="GO" id="GO:0005694">
    <property type="term" value="C:chromosome"/>
    <property type="evidence" value="ECO:0007669"/>
    <property type="project" value="InterPro"/>
</dbReference>
<keyword evidence="7" id="KW-0131">Cell cycle</keyword>
<comment type="caution">
    <text evidence="11">The sequence shown here is derived from an EMBL/GenBank/DDBJ whole genome shotgun (WGS) entry which is preliminary data.</text>
</comment>
<dbReference type="PIRSF" id="PIRSF005719">
    <property type="entry name" value="SMC"/>
    <property type="match status" value="1"/>
</dbReference>
<dbReference type="Proteomes" id="UP000053237">
    <property type="component" value="Unassembled WGS sequence"/>
</dbReference>
<evidence type="ECO:0000256" key="2">
    <source>
        <dbReference type="ARBA" id="ARBA00005917"/>
    </source>
</evidence>
<dbReference type="Gene3D" id="1.20.1060.20">
    <property type="match status" value="1"/>
</dbReference>
<dbReference type="STRING" id="65357.A0A024GL25"/>
<evidence type="ECO:0000256" key="3">
    <source>
        <dbReference type="ARBA" id="ARBA00022618"/>
    </source>
</evidence>
<evidence type="ECO:0000259" key="10">
    <source>
        <dbReference type="SMART" id="SM00968"/>
    </source>
</evidence>
<dbReference type="GO" id="GO:0016887">
    <property type="term" value="F:ATP hydrolysis activity"/>
    <property type="evidence" value="ECO:0007669"/>
    <property type="project" value="InterPro"/>
</dbReference>
<feature type="coiled-coil region" evidence="9">
    <location>
        <begin position="310"/>
        <end position="373"/>
    </location>
</feature>
<evidence type="ECO:0000256" key="5">
    <source>
        <dbReference type="ARBA" id="ARBA00023054"/>
    </source>
</evidence>
<dbReference type="AlphaFoldDB" id="A0A024GL25"/>
<dbReference type="PANTHER" id="PTHR43977">
    <property type="entry name" value="STRUCTURAL MAINTENANCE OF CHROMOSOMES PROTEIN 3"/>
    <property type="match status" value="1"/>
</dbReference>
<comment type="subcellular location">
    <subcellularLocation>
        <location evidence="1 8">Nucleus</location>
    </subcellularLocation>
</comment>
<evidence type="ECO:0000256" key="8">
    <source>
        <dbReference type="PIRNR" id="PIRNR005719"/>
    </source>
</evidence>
<gene>
    <name evidence="11" type="ORF">BN9_084010</name>
</gene>
<feature type="domain" description="SMC hinge" evidence="10">
    <location>
        <begin position="524"/>
        <end position="638"/>
    </location>
</feature>
<dbReference type="Pfam" id="PF02463">
    <property type="entry name" value="SMC_N"/>
    <property type="match status" value="1"/>
</dbReference>
<dbReference type="Pfam" id="PF06470">
    <property type="entry name" value="SMC_hinge"/>
    <property type="match status" value="1"/>
</dbReference>
<dbReference type="InterPro" id="IPR041741">
    <property type="entry name" value="SMC3_ABC_euk"/>
</dbReference>
<evidence type="ECO:0000256" key="7">
    <source>
        <dbReference type="ARBA" id="ARBA00023306"/>
    </source>
</evidence>
<feature type="coiled-coil region" evidence="9">
    <location>
        <begin position="670"/>
        <end position="750"/>
    </location>
</feature>
<organism evidence="11 12">
    <name type="scientific">Albugo candida</name>
    <dbReference type="NCBI Taxonomy" id="65357"/>
    <lineage>
        <taxon>Eukaryota</taxon>
        <taxon>Sar</taxon>
        <taxon>Stramenopiles</taxon>
        <taxon>Oomycota</taxon>
        <taxon>Peronosporomycetes</taxon>
        <taxon>Albuginales</taxon>
        <taxon>Albuginaceae</taxon>
        <taxon>Albugo</taxon>
    </lineage>
</organism>
<dbReference type="FunCoup" id="A0A024GL25">
    <property type="interactions" value="682"/>
</dbReference>
<keyword evidence="4" id="KW-0498">Mitosis</keyword>
<evidence type="ECO:0000256" key="1">
    <source>
        <dbReference type="ARBA" id="ARBA00004123"/>
    </source>
</evidence>
<proteinExistence type="inferred from homology"/>
<reference evidence="11 12" key="1">
    <citation type="submission" date="2012-05" db="EMBL/GenBank/DDBJ databases">
        <title>Recombination and specialization in a pathogen metapopulation.</title>
        <authorList>
            <person name="Gardiner A."/>
            <person name="Kemen E."/>
            <person name="Schultz-Larsen T."/>
            <person name="MacLean D."/>
            <person name="Van Oosterhout C."/>
            <person name="Jones J.D.G."/>
        </authorList>
    </citation>
    <scope>NUCLEOTIDE SEQUENCE [LARGE SCALE GENOMIC DNA]</scope>
    <source>
        <strain evidence="11 12">Ac Nc2</strain>
    </source>
</reference>
<keyword evidence="3" id="KW-0132">Cell division</keyword>
<keyword evidence="5 9" id="KW-0175">Coiled coil</keyword>
<sequence length="1214" mass="140295">MHIKQVFVSGFRSYKDQLVVEPFSKEHNVVIGRNGTGKSNFFDAIRFGLLTTRFANLRTEDRQALLHEGSGKHVMSAYVEIVFDNSDGRLPVDTEEVVLRRTIGVKKDEFFLNRKHISKSDVIHLLESAGFSRSNPYYIVQQGKVNALAVMKEKERLELLKEVAGTKVYEDRRQESLKILQETQVKREKIQEVISYIEERLKELEGEKEELKQYQKLDRKLRALEYSMHHKELQNIKMDLDAMERKRSEESTKSQALHEKQLQLFEKIQTLEISHAERQEELSVACKEHEQLEIARKKLMEIFCQLELEVKELDEEIKQDTDRKKTAEKELGSLCKESKAKKDTLENDIIPNFKRAEASYENVRLKLQQSLQKSDELIAKESRKSQFKTKKERDKFLKSDIRELEQLLMRRKSDMESLLGATESLKESIRESKQDLESKSRALHEHRKVVDNFQPQLLTLKEERNSVSEERKEKWRVENELANDVRRYTDQLRRGENILHSTMAYDVRRGLEAVREITIQKKIQGVHGPLIELVVPTDERFCTAVDEAAGGSLFHVVVDTDDTATKFMRELERKNLGRITFLPLNCLKIEEKITYPESDDCIPLVNKLKFSPEIRKAVLTAFGKKLLCKDLEVCVRYAESSNMDCLTLDGDMVHRRGALNGGYRDPHRSRTRAMMEVQNARTELENIKLQEKKAQHEAQQADQRVAIIVGQIQKLENEKRHGMAIYEDMCKNISRLRSQIESDKANLKKKELFSQFHSEIGQLEAKIASLRSEMERPLHETLSTEEVDLLHSLSTRISELQLEERKEKMAMEEICAEKRSIESELTQNLERRIKELKELLDEESVQELRVRAREGAFQNKKVDLIDASRQVENNKKMLKDLEQKLATTQEELTLEAGSIESLNAQLVIAEGEIGKEGRQSEKLLNRRRTLIQKREDLMRSIRELGTLPLAEVEKYKDVLLPQVIKKYGKCRTKLKNYSHVNKKALDQYVSFEDQRTTLIKRKQELDGGYGSIESLIEVLDRRKDEAILRTFKGVSHHFAEIFQELVPTGEGKMLIIRSDTSPENSESPEATQETKVDTFSGVQIKVSFRGEGDSYLMQQLSGGQKALVALAFIFAIQRCDPAPFYLLDEIDQALDSTHRAAVAALIHRQAHSVDSPAQFITSTFRPELVSVADKFYGIGYQNKVSNVHSMTKEESLDFIANIMAEEEEVARDKK</sequence>
<evidence type="ECO:0000256" key="4">
    <source>
        <dbReference type="ARBA" id="ARBA00022776"/>
    </source>
</evidence>
<dbReference type="InterPro" id="IPR027417">
    <property type="entry name" value="P-loop_NTPase"/>
</dbReference>
<name>A0A024GL25_9STRA</name>
<dbReference type="Gene3D" id="3.30.70.1620">
    <property type="match status" value="1"/>
</dbReference>
<dbReference type="OrthoDB" id="431497at2759"/>
<protein>
    <recommendedName>
        <fullName evidence="8">Structural maintenance of chromosomes protein</fullName>
    </recommendedName>
</protein>
<evidence type="ECO:0000313" key="11">
    <source>
        <dbReference type="EMBL" id="CCI47394.1"/>
    </source>
</evidence>
<dbReference type="SUPFAM" id="SSF75553">
    <property type="entry name" value="Smc hinge domain"/>
    <property type="match status" value="1"/>
</dbReference>
<keyword evidence="12" id="KW-1185">Reference proteome</keyword>
<dbReference type="InterPro" id="IPR024704">
    <property type="entry name" value="SMC"/>
</dbReference>
<comment type="similarity">
    <text evidence="2">Belongs to the SMC family. SMC3 subfamily.</text>
</comment>
<feature type="coiled-coil region" evidence="9">
    <location>
        <begin position="819"/>
        <end position="891"/>
    </location>
</feature>
<dbReference type="SUPFAM" id="SSF52540">
    <property type="entry name" value="P-loop containing nucleoside triphosphate hydrolases"/>
    <property type="match status" value="1"/>
</dbReference>
<evidence type="ECO:0000256" key="6">
    <source>
        <dbReference type="ARBA" id="ARBA00023242"/>
    </source>
</evidence>